<evidence type="ECO:0000256" key="2">
    <source>
        <dbReference type="ARBA" id="ARBA00023108"/>
    </source>
</evidence>
<evidence type="ECO:0000256" key="3">
    <source>
        <dbReference type="ARBA" id="ARBA00060902"/>
    </source>
</evidence>
<feature type="signal peptide" evidence="4">
    <location>
        <begin position="1"/>
        <end position="21"/>
    </location>
</feature>
<dbReference type="GO" id="GO:0005615">
    <property type="term" value="C:extracellular space"/>
    <property type="evidence" value="ECO:0007669"/>
    <property type="project" value="TreeGrafter"/>
</dbReference>
<reference evidence="5" key="1">
    <citation type="journal article" date="2014" name="PLoS Negl. Trop. Dis.">
        <title>Identification and characterization of seminal fluid proteins in the Asian tiger mosquito, Aedes albopictus.</title>
        <authorList>
            <person name="Boes K.E."/>
            <person name="Ribeiro J.M."/>
            <person name="Wong A."/>
            <person name="Harrington L.C."/>
            <person name="Wolfner M.F."/>
            <person name="Sirot L.K."/>
        </authorList>
    </citation>
    <scope>NUCLEOTIDE SEQUENCE</scope>
    <source>
        <tissue evidence="5">Reproductive organs</tissue>
    </source>
</reference>
<dbReference type="GO" id="GO:0007623">
    <property type="term" value="P:circadian rhythm"/>
    <property type="evidence" value="ECO:0007669"/>
    <property type="project" value="UniProtKB-ARBA"/>
</dbReference>
<comment type="similarity">
    <text evidence="3">Belongs to the TO family.</text>
</comment>
<dbReference type="InterPro" id="IPR010562">
    <property type="entry name" value="Haemolymph_juvenile_hormone-bd"/>
</dbReference>
<dbReference type="VEuPathDB" id="VectorBase:AALF015382"/>
<dbReference type="EMBL" id="GAPW01003660">
    <property type="protein sequence ID" value="JAC09938.1"/>
    <property type="molecule type" value="mRNA"/>
</dbReference>
<keyword evidence="2" id="KW-0090">Biological rhythms</keyword>
<dbReference type="FunFam" id="3.15.10.30:FF:000001">
    <property type="entry name" value="Takeout-like protein 1"/>
    <property type="match status" value="1"/>
</dbReference>
<protein>
    <submittedName>
        <fullName evidence="5">Putative hemolymph juvenile hormone binding protein</fullName>
    </submittedName>
</protein>
<organism evidence="5">
    <name type="scientific">Aedes albopictus</name>
    <name type="common">Asian tiger mosquito</name>
    <name type="synonym">Stegomyia albopicta</name>
    <dbReference type="NCBI Taxonomy" id="7160"/>
    <lineage>
        <taxon>Eukaryota</taxon>
        <taxon>Metazoa</taxon>
        <taxon>Ecdysozoa</taxon>
        <taxon>Arthropoda</taxon>
        <taxon>Hexapoda</taxon>
        <taxon>Insecta</taxon>
        <taxon>Pterygota</taxon>
        <taxon>Neoptera</taxon>
        <taxon>Endopterygota</taxon>
        <taxon>Diptera</taxon>
        <taxon>Nematocera</taxon>
        <taxon>Culicoidea</taxon>
        <taxon>Culicidae</taxon>
        <taxon>Culicinae</taxon>
        <taxon>Aedini</taxon>
        <taxon>Aedes</taxon>
        <taxon>Stegomyia</taxon>
    </lineage>
</organism>
<sequence>MSQLLVISVIALAVVINAVSGALPSTIKVCSRNDPKIDQCIMDALDHIRPNLATGDFGKGFDIPKVEPLFIEQIKMQRGPDFQAVFSKLDVYGCSKFKFERLQSKPMNLSFDLAVTIPKLNFTGKYSLKMKMLLLNLQGKGDLKGSLTNTRLAVRIRGYTEKIEDKEYVRFHRLGIRLKIESGNFHLDNLFNGDPVLGQVGNQVINENSRIFLDEIIPGLEKNLGRLFTEIVNNLLKTATIDDMFPEKV</sequence>
<evidence type="ECO:0000313" key="5">
    <source>
        <dbReference type="EMBL" id="JAC09938.1"/>
    </source>
</evidence>
<proteinExistence type="evidence at transcript level"/>
<accession>A0A023EL54</accession>
<name>A0A023EL54_AEDAL</name>
<evidence type="ECO:0000256" key="4">
    <source>
        <dbReference type="SAM" id="SignalP"/>
    </source>
</evidence>
<dbReference type="PANTHER" id="PTHR11008">
    <property type="entry name" value="PROTEIN TAKEOUT-LIKE PROTEIN"/>
    <property type="match status" value="1"/>
</dbReference>
<dbReference type="SMART" id="SM00700">
    <property type="entry name" value="JHBP"/>
    <property type="match status" value="1"/>
</dbReference>
<dbReference type="Gene3D" id="3.15.10.30">
    <property type="entry name" value="Haemolymph juvenile hormone binding protein"/>
    <property type="match status" value="1"/>
</dbReference>
<feature type="chain" id="PRO_5007367886" evidence="4">
    <location>
        <begin position="22"/>
        <end position="249"/>
    </location>
</feature>
<dbReference type="AlphaFoldDB" id="A0A023EL54"/>
<dbReference type="VEuPathDB" id="VectorBase:AALC636_012902"/>
<dbReference type="EMBL" id="GAPW01003659">
    <property type="protein sequence ID" value="JAC09939.1"/>
    <property type="molecule type" value="mRNA"/>
</dbReference>
<dbReference type="VEuPathDB" id="VectorBase:AALFPA_079599"/>
<evidence type="ECO:0000256" key="1">
    <source>
        <dbReference type="ARBA" id="ARBA00022729"/>
    </source>
</evidence>
<dbReference type="PANTHER" id="PTHR11008:SF39">
    <property type="entry name" value="CIRCADIAN CLOCK-CONTROLLED PROTEIN-LIKE PROTEIN"/>
    <property type="match status" value="1"/>
</dbReference>
<dbReference type="Pfam" id="PF06585">
    <property type="entry name" value="JHBP"/>
    <property type="match status" value="1"/>
</dbReference>
<keyword evidence="1 4" id="KW-0732">Signal</keyword>
<dbReference type="InterPro" id="IPR038606">
    <property type="entry name" value="To_sf"/>
</dbReference>